<reference evidence="2 3" key="1">
    <citation type="submission" date="2024-04" db="EMBL/GenBank/DDBJ databases">
        <title>Human intestinal bacterial collection.</title>
        <authorList>
            <person name="Pauvert C."/>
            <person name="Hitch T.C.A."/>
            <person name="Clavel T."/>
        </authorList>
    </citation>
    <scope>NUCLEOTIDE SEQUENCE [LARGE SCALE GENOMIC DNA]</scope>
    <source>
        <strain evidence="2 3">CLA-AA-H197</strain>
    </source>
</reference>
<dbReference type="EMBL" id="JBBNGS010000001">
    <property type="protein sequence ID" value="MEQ2636793.1"/>
    <property type="molecule type" value="Genomic_DNA"/>
</dbReference>
<feature type="transmembrane region" description="Helical" evidence="1">
    <location>
        <begin position="20"/>
        <end position="39"/>
    </location>
</feature>
<evidence type="ECO:0000256" key="1">
    <source>
        <dbReference type="SAM" id="Phobius"/>
    </source>
</evidence>
<organism evidence="2 3">
    <name type="scientific">Paratractidigestivibacter faecalis</name>
    <dbReference type="NCBI Taxonomy" id="2292441"/>
    <lineage>
        <taxon>Bacteria</taxon>
        <taxon>Bacillati</taxon>
        <taxon>Actinomycetota</taxon>
        <taxon>Coriobacteriia</taxon>
        <taxon>Coriobacteriales</taxon>
        <taxon>Atopobiaceae</taxon>
        <taxon>Paratractidigestivibacter</taxon>
    </lineage>
</organism>
<gene>
    <name evidence="2" type="ORF">AAAT05_00290</name>
</gene>
<keyword evidence="1" id="KW-1133">Transmembrane helix</keyword>
<dbReference type="Proteomes" id="UP001478817">
    <property type="component" value="Unassembled WGS sequence"/>
</dbReference>
<comment type="caution">
    <text evidence="2">The sequence shown here is derived from an EMBL/GenBank/DDBJ whole genome shotgun (WGS) entry which is preliminary data.</text>
</comment>
<name>A0ABV1ID16_9ACTN</name>
<sequence length="40" mass="4161">MARHEAADVRASERVITRGLLGGATLLASGLNLLLLSSAR</sequence>
<accession>A0ABV1ID16</accession>
<keyword evidence="1" id="KW-0812">Transmembrane</keyword>
<dbReference type="GeneID" id="98644667"/>
<evidence type="ECO:0000313" key="3">
    <source>
        <dbReference type="Proteomes" id="UP001478817"/>
    </source>
</evidence>
<keyword evidence="1" id="KW-0472">Membrane</keyword>
<evidence type="ECO:0000313" key="2">
    <source>
        <dbReference type="EMBL" id="MEQ2636793.1"/>
    </source>
</evidence>
<protein>
    <submittedName>
        <fullName evidence="2">Uncharacterized protein</fullName>
    </submittedName>
</protein>
<dbReference type="RefSeq" id="WP_269801582.1">
    <property type="nucleotide sequence ID" value="NZ_JAZOPI010000082.1"/>
</dbReference>
<keyword evidence="3" id="KW-1185">Reference proteome</keyword>
<proteinExistence type="predicted"/>